<feature type="signal peptide" evidence="1">
    <location>
        <begin position="1"/>
        <end position="20"/>
    </location>
</feature>
<dbReference type="EMBL" id="SZQL01000010">
    <property type="protein sequence ID" value="TKK67725.1"/>
    <property type="molecule type" value="Genomic_DNA"/>
</dbReference>
<reference evidence="2 3" key="1">
    <citation type="submission" date="2019-05" db="EMBL/GenBank/DDBJ databases">
        <title>Panacibacter sp. strain 17mud1-8 Genome sequencing and assembly.</title>
        <authorList>
            <person name="Chhetri G."/>
        </authorList>
    </citation>
    <scope>NUCLEOTIDE SEQUENCE [LARGE SCALE GENOMIC DNA]</scope>
    <source>
        <strain evidence="2 3">17mud1-8</strain>
    </source>
</reference>
<accession>A0A4U3KYI7</accession>
<protein>
    <recommendedName>
        <fullName evidence="4">DUF4595 domain-containing protein</fullName>
    </recommendedName>
</protein>
<name>A0A4U3KYI7_9BACT</name>
<feature type="chain" id="PRO_5020937348" description="DUF4595 domain-containing protein" evidence="1">
    <location>
        <begin position="21"/>
        <end position="343"/>
    </location>
</feature>
<gene>
    <name evidence="2" type="ORF">FC093_13320</name>
</gene>
<evidence type="ECO:0000313" key="2">
    <source>
        <dbReference type="EMBL" id="TKK67725.1"/>
    </source>
</evidence>
<comment type="caution">
    <text evidence="2">The sequence shown here is derived from an EMBL/GenBank/DDBJ whole genome shotgun (WGS) entry which is preliminary data.</text>
</comment>
<dbReference type="Proteomes" id="UP000305848">
    <property type="component" value="Unassembled WGS sequence"/>
</dbReference>
<proteinExistence type="predicted"/>
<dbReference type="RefSeq" id="WP_137262290.1">
    <property type="nucleotide sequence ID" value="NZ_SZQL01000010.1"/>
</dbReference>
<organism evidence="2 3">
    <name type="scientific">Ilyomonas limi</name>
    <dbReference type="NCBI Taxonomy" id="2575867"/>
    <lineage>
        <taxon>Bacteria</taxon>
        <taxon>Pseudomonadati</taxon>
        <taxon>Bacteroidota</taxon>
        <taxon>Chitinophagia</taxon>
        <taxon>Chitinophagales</taxon>
        <taxon>Chitinophagaceae</taxon>
        <taxon>Ilyomonas</taxon>
    </lineage>
</organism>
<evidence type="ECO:0000256" key="1">
    <source>
        <dbReference type="SAM" id="SignalP"/>
    </source>
</evidence>
<sequence>MKKNQPILLLIILFFCLTTACRKTVDVTSTELNTGTQQQTDEAGIGIYPFNKNRCLVDYSDYGNGFFDVITTYFYNSHNNVDSLHDGWNGLHYFVKYDQFDRLKEIHWAFEDQPWDADYRILSYGKGIWPAQLKYIDATYKEDGFSDSVNYVEYFTYNLKGELTQIFGNNLYYPGNYYYLNLEYDNKGNTTSMTFTYSDAPDPVIYKFSDYDHQPNYLGCNFWFKYILPHVTWAYPDILYMFSKNNSGKMITEDGYVEQYMYQYDDNGFAIRKDIQNLDTDGNVVYTATQTNSSTCDMLRPDLRTTIKAPTSTLIIPDRTQQLRDPFWMLKLNRYNRNSFKKK</sequence>
<keyword evidence="1" id="KW-0732">Signal</keyword>
<dbReference type="AlphaFoldDB" id="A0A4U3KYI7"/>
<dbReference type="PROSITE" id="PS51257">
    <property type="entry name" value="PROKAR_LIPOPROTEIN"/>
    <property type="match status" value="1"/>
</dbReference>
<keyword evidence="3" id="KW-1185">Reference proteome</keyword>
<evidence type="ECO:0008006" key="4">
    <source>
        <dbReference type="Google" id="ProtNLM"/>
    </source>
</evidence>
<evidence type="ECO:0000313" key="3">
    <source>
        <dbReference type="Proteomes" id="UP000305848"/>
    </source>
</evidence>